<keyword evidence="2" id="KW-1185">Reference proteome</keyword>
<organism evidence="1 2">
    <name type="scientific">Lentinula aff. lateritia</name>
    <dbReference type="NCBI Taxonomy" id="2804960"/>
    <lineage>
        <taxon>Eukaryota</taxon>
        <taxon>Fungi</taxon>
        <taxon>Dikarya</taxon>
        <taxon>Basidiomycota</taxon>
        <taxon>Agaricomycotina</taxon>
        <taxon>Agaricomycetes</taxon>
        <taxon>Agaricomycetidae</taxon>
        <taxon>Agaricales</taxon>
        <taxon>Marasmiineae</taxon>
        <taxon>Omphalotaceae</taxon>
        <taxon>Lentinula</taxon>
    </lineage>
</organism>
<protein>
    <submittedName>
        <fullName evidence="1">Uncharacterized protein</fullName>
    </submittedName>
</protein>
<reference evidence="1" key="1">
    <citation type="submission" date="2022-09" db="EMBL/GenBank/DDBJ databases">
        <title>A Global Phylogenomic Analysis of the Shiitake Genus Lentinula.</title>
        <authorList>
            <consortium name="DOE Joint Genome Institute"/>
            <person name="Sierra-Patev S."/>
            <person name="Min B."/>
            <person name="Naranjo-Ortiz M."/>
            <person name="Looney B."/>
            <person name="Konkel Z."/>
            <person name="Slot J.C."/>
            <person name="Sakamoto Y."/>
            <person name="Steenwyk J.L."/>
            <person name="Rokas A."/>
            <person name="Carro J."/>
            <person name="Camarero S."/>
            <person name="Ferreira P."/>
            <person name="Molpeceres G."/>
            <person name="Ruiz-Duenas F.J."/>
            <person name="Serrano A."/>
            <person name="Henrissat B."/>
            <person name="Drula E."/>
            <person name="Hughes K.W."/>
            <person name="Mata J.L."/>
            <person name="Ishikawa N.K."/>
            <person name="Vargas-Isla R."/>
            <person name="Ushijima S."/>
            <person name="Smith C.A."/>
            <person name="Ahrendt S."/>
            <person name="Andreopoulos W."/>
            <person name="He G."/>
            <person name="Labutti K."/>
            <person name="Lipzen A."/>
            <person name="Ng V."/>
            <person name="Riley R."/>
            <person name="Sandor L."/>
            <person name="Barry K."/>
            <person name="Martinez A.T."/>
            <person name="Xiao Y."/>
            <person name="Gibbons J.G."/>
            <person name="Terashima K."/>
            <person name="Grigoriev I.V."/>
            <person name="Hibbett D.S."/>
        </authorList>
    </citation>
    <scope>NUCLEOTIDE SEQUENCE</scope>
    <source>
        <strain evidence="1">TMI1499</strain>
    </source>
</reference>
<proteinExistence type="predicted"/>
<sequence length="243" mass="27366">MALDLSTNKWEHLSGSSEHVPIISTQPPFPTMHVGCSKASANWTQVRYKQAAGAAECDYTYDDFWSWPANGKKWDCEQMGGGYPSPRTEAASDTMYEFAFYGDTFIYDPEANLWQHVPVRGFPSYRAMSTIVSDPDTGKIYLFGGYTNLDFVPAKNFSLQAFNDILTLKLDLPGGHWNPDDLTRDVRAGKTGPRMRVALPAYAGACGGKYFFGSKDCQRRGWKEHNEKYGCRKLYRRDSCAKV</sequence>
<accession>A0ACC1UAZ4</accession>
<name>A0ACC1UAZ4_9AGAR</name>
<dbReference type="EMBL" id="MU794979">
    <property type="protein sequence ID" value="KAJ3813993.1"/>
    <property type="molecule type" value="Genomic_DNA"/>
</dbReference>
<evidence type="ECO:0000313" key="1">
    <source>
        <dbReference type="EMBL" id="KAJ3813993.1"/>
    </source>
</evidence>
<dbReference type="Proteomes" id="UP001163835">
    <property type="component" value="Unassembled WGS sequence"/>
</dbReference>
<evidence type="ECO:0000313" key="2">
    <source>
        <dbReference type="Proteomes" id="UP001163835"/>
    </source>
</evidence>
<comment type="caution">
    <text evidence="1">The sequence shown here is derived from an EMBL/GenBank/DDBJ whole genome shotgun (WGS) entry which is preliminary data.</text>
</comment>
<gene>
    <name evidence="1" type="ORF">F5876DRAFT_86746</name>
</gene>